<dbReference type="EMBL" id="JABWDY010037001">
    <property type="protein sequence ID" value="KAF5180775.1"/>
    <property type="molecule type" value="Genomic_DNA"/>
</dbReference>
<comment type="caution">
    <text evidence="3">The sequence shown here is derived from an EMBL/GenBank/DDBJ whole genome shotgun (WGS) entry which is preliminary data.</text>
</comment>
<evidence type="ECO:0000313" key="5">
    <source>
        <dbReference type="Proteomes" id="UP000554482"/>
    </source>
</evidence>
<organism evidence="3 5">
    <name type="scientific">Thalictrum thalictroides</name>
    <name type="common">Rue-anemone</name>
    <name type="synonym">Anemone thalictroides</name>
    <dbReference type="NCBI Taxonomy" id="46969"/>
    <lineage>
        <taxon>Eukaryota</taxon>
        <taxon>Viridiplantae</taxon>
        <taxon>Streptophyta</taxon>
        <taxon>Embryophyta</taxon>
        <taxon>Tracheophyta</taxon>
        <taxon>Spermatophyta</taxon>
        <taxon>Magnoliopsida</taxon>
        <taxon>Ranunculales</taxon>
        <taxon>Ranunculaceae</taxon>
        <taxon>Thalictroideae</taxon>
        <taxon>Thalictrum</taxon>
    </lineage>
</organism>
<dbReference type="Pfam" id="PF23112">
    <property type="entry name" value="PUB62-63_C"/>
    <property type="match status" value="1"/>
</dbReference>
<feature type="domain" description="PUB 62/63 C-terminal" evidence="2">
    <location>
        <begin position="19"/>
        <end position="77"/>
    </location>
</feature>
<dbReference type="AlphaFoldDB" id="A0A7J6V4E1"/>
<gene>
    <name evidence="4" type="ORF">FRX31_029637</name>
    <name evidence="3" type="ORF">FRX31_030822</name>
</gene>
<sequence length="98" mass="11037">ENGGDIATEVDNPMQHRGVQYPFSINEKVLIKGNRRTPEKFVGREAVITTQCLNGWYLLKIMGTGESVRLQYRSLRKSLSSEATEDRCPQQPIVQNGS</sequence>
<feature type="region of interest" description="Disordered" evidence="1">
    <location>
        <begin position="78"/>
        <end position="98"/>
    </location>
</feature>
<dbReference type="PANTHER" id="PTHR33644">
    <property type="entry name" value="U-BOX DOMAIN-CONTAINING PROTEIN 62-RELATED"/>
    <property type="match status" value="1"/>
</dbReference>
<keyword evidence="5" id="KW-1185">Reference proteome</keyword>
<name>A0A7J6V4E1_THATH</name>
<evidence type="ECO:0000313" key="4">
    <source>
        <dbReference type="EMBL" id="KAF5180775.1"/>
    </source>
</evidence>
<evidence type="ECO:0000259" key="2">
    <source>
        <dbReference type="Pfam" id="PF23112"/>
    </source>
</evidence>
<reference evidence="3 5" key="1">
    <citation type="submission" date="2020-06" db="EMBL/GenBank/DDBJ databases">
        <title>Transcriptomic and genomic resources for Thalictrum thalictroides and T. hernandezii: Facilitating candidate gene discovery in an emerging model plant lineage.</title>
        <authorList>
            <person name="Arias T."/>
            <person name="Riano-Pachon D.M."/>
            <person name="Di Stilio V.S."/>
        </authorList>
    </citation>
    <scope>NUCLEOTIDE SEQUENCE [LARGE SCALE GENOMIC DNA]</scope>
    <source>
        <strain evidence="5">cv. WT478/WT964</strain>
        <strain evidence="3">WT478/WT964</strain>
        <tissue evidence="3">Leaves</tissue>
    </source>
</reference>
<feature type="non-terminal residue" evidence="3">
    <location>
        <position position="1"/>
    </location>
</feature>
<accession>A0A7J6V4E1</accession>
<dbReference type="EMBL" id="JABWDY010038595">
    <property type="protein sequence ID" value="KAF5179591.1"/>
    <property type="molecule type" value="Genomic_DNA"/>
</dbReference>
<dbReference type="InterPro" id="IPR057649">
    <property type="entry name" value="PUB62-63_C"/>
</dbReference>
<protein>
    <submittedName>
        <fullName evidence="3 4">U-box domain-containing protein</fullName>
    </submittedName>
</protein>
<evidence type="ECO:0000313" key="3">
    <source>
        <dbReference type="EMBL" id="KAF5179591.1"/>
    </source>
</evidence>
<dbReference type="Proteomes" id="UP000554482">
    <property type="component" value="Unassembled WGS sequence"/>
</dbReference>
<proteinExistence type="predicted"/>
<evidence type="ECO:0000256" key="1">
    <source>
        <dbReference type="SAM" id="MobiDB-lite"/>
    </source>
</evidence>
<dbReference type="OrthoDB" id="511285at2759"/>
<dbReference type="PANTHER" id="PTHR33644:SF3">
    <property type="entry name" value="RING_U-BOX SUPERFAMILY PROTEIN"/>
    <property type="match status" value="1"/>
</dbReference>